<evidence type="ECO:0000259" key="2">
    <source>
        <dbReference type="Pfam" id="PF00975"/>
    </source>
</evidence>
<proteinExistence type="inferred from homology"/>
<dbReference type="EMBL" id="CP108057">
    <property type="protein sequence ID" value="WUO50120.1"/>
    <property type="molecule type" value="Genomic_DNA"/>
</dbReference>
<evidence type="ECO:0000313" key="4">
    <source>
        <dbReference type="Proteomes" id="UP001432075"/>
    </source>
</evidence>
<protein>
    <submittedName>
        <fullName evidence="3">Thioesterase domain-containing protein</fullName>
    </submittedName>
</protein>
<evidence type="ECO:0000313" key="3">
    <source>
        <dbReference type="EMBL" id="WUO50120.1"/>
    </source>
</evidence>
<dbReference type="InterPro" id="IPR001031">
    <property type="entry name" value="Thioesterase"/>
</dbReference>
<name>A0ABZ1RVH6_9ACTN</name>
<dbReference type="Pfam" id="PF00975">
    <property type="entry name" value="Thioesterase"/>
    <property type="match status" value="1"/>
</dbReference>
<comment type="similarity">
    <text evidence="1">Belongs to the thioesterase family.</text>
</comment>
<dbReference type="Gene3D" id="3.40.50.1820">
    <property type="entry name" value="alpha/beta hydrolase"/>
    <property type="match status" value="1"/>
</dbReference>
<dbReference type="PANTHER" id="PTHR11487:SF0">
    <property type="entry name" value="S-ACYL FATTY ACID SYNTHASE THIOESTERASE, MEDIUM CHAIN"/>
    <property type="match status" value="1"/>
</dbReference>
<dbReference type="PANTHER" id="PTHR11487">
    <property type="entry name" value="THIOESTERASE"/>
    <property type="match status" value="1"/>
</dbReference>
<gene>
    <name evidence="3" type="ORF">OHU17_32145</name>
</gene>
<dbReference type="Proteomes" id="UP001432075">
    <property type="component" value="Chromosome"/>
</dbReference>
<dbReference type="InterPro" id="IPR029058">
    <property type="entry name" value="AB_hydrolase_fold"/>
</dbReference>
<keyword evidence="4" id="KW-1185">Reference proteome</keyword>
<dbReference type="SUPFAM" id="SSF53474">
    <property type="entry name" value="alpha/beta-Hydrolases"/>
    <property type="match status" value="1"/>
</dbReference>
<organism evidence="3 4">
    <name type="scientific">Streptomyces goshikiensis</name>
    <dbReference type="NCBI Taxonomy" id="1942"/>
    <lineage>
        <taxon>Bacteria</taxon>
        <taxon>Bacillati</taxon>
        <taxon>Actinomycetota</taxon>
        <taxon>Actinomycetes</taxon>
        <taxon>Kitasatosporales</taxon>
        <taxon>Streptomycetaceae</taxon>
        <taxon>Streptomyces</taxon>
    </lineage>
</organism>
<dbReference type="RefSeq" id="WP_328777049.1">
    <property type="nucleotide sequence ID" value="NZ_CP108057.1"/>
</dbReference>
<feature type="domain" description="Thioesterase" evidence="2">
    <location>
        <begin position="21"/>
        <end position="225"/>
    </location>
</feature>
<sequence>MTVAAANWTAGARDPQAPLRMLCFAHAGGGSALFLPWRRMLAPEIDVVPVLLPGRERRIHEAPYTRMTDLVEDLVPALEPLLDRPYMLFGHSMGAMVAYEVAQRLRPAPAMTFVSGRRMPGVTGERHLLGDRELVDVVAGLGGTPSAVLDSPDLAHLFLPCLRADFTLVETYRPAATPPLTGPLTALTGDADPEVSPAQMARWAELTTGGFGLHVFPGDHFYLKGLPEALRRTLLDAARRVTARPATPGWS</sequence>
<dbReference type="InterPro" id="IPR012223">
    <property type="entry name" value="TEII"/>
</dbReference>
<reference evidence="3" key="1">
    <citation type="submission" date="2022-10" db="EMBL/GenBank/DDBJ databases">
        <title>The complete genomes of actinobacterial strains from the NBC collection.</title>
        <authorList>
            <person name="Joergensen T.S."/>
            <person name="Alvarez Arevalo M."/>
            <person name="Sterndorff E.B."/>
            <person name="Faurdal D."/>
            <person name="Vuksanovic O."/>
            <person name="Mourched A.-S."/>
            <person name="Charusanti P."/>
            <person name="Shaw S."/>
            <person name="Blin K."/>
            <person name="Weber T."/>
        </authorList>
    </citation>
    <scope>NUCLEOTIDE SEQUENCE</scope>
    <source>
        <strain evidence="3">NBC_00283</strain>
    </source>
</reference>
<evidence type="ECO:0000256" key="1">
    <source>
        <dbReference type="ARBA" id="ARBA00007169"/>
    </source>
</evidence>
<accession>A0ABZ1RVH6</accession>